<name>A0A0E9V6Y2_ANGAN</name>
<proteinExistence type="predicted"/>
<protein>
    <submittedName>
        <fullName evidence="1">Uncharacterized protein</fullName>
    </submittedName>
</protein>
<reference evidence="1" key="2">
    <citation type="journal article" date="2015" name="Fish Shellfish Immunol.">
        <title>Early steps in the European eel (Anguilla anguilla)-Vibrio vulnificus interaction in the gills: Role of the RtxA13 toxin.</title>
        <authorList>
            <person name="Callol A."/>
            <person name="Pajuelo D."/>
            <person name="Ebbesson L."/>
            <person name="Teles M."/>
            <person name="MacKenzie S."/>
            <person name="Amaro C."/>
        </authorList>
    </citation>
    <scope>NUCLEOTIDE SEQUENCE</scope>
</reference>
<reference evidence="1" key="1">
    <citation type="submission" date="2014-11" db="EMBL/GenBank/DDBJ databases">
        <authorList>
            <person name="Amaro Gonzalez C."/>
        </authorList>
    </citation>
    <scope>NUCLEOTIDE SEQUENCE</scope>
</reference>
<accession>A0A0E9V6Y2</accession>
<organism evidence="1">
    <name type="scientific">Anguilla anguilla</name>
    <name type="common">European freshwater eel</name>
    <name type="synonym">Muraena anguilla</name>
    <dbReference type="NCBI Taxonomy" id="7936"/>
    <lineage>
        <taxon>Eukaryota</taxon>
        <taxon>Metazoa</taxon>
        <taxon>Chordata</taxon>
        <taxon>Craniata</taxon>
        <taxon>Vertebrata</taxon>
        <taxon>Euteleostomi</taxon>
        <taxon>Actinopterygii</taxon>
        <taxon>Neopterygii</taxon>
        <taxon>Teleostei</taxon>
        <taxon>Anguilliformes</taxon>
        <taxon>Anguillidae</taxon>
        <taxon>Anguilla</taxon>
    </lineage>
</organism>
<dbReference type="AlphaFoldDB" id="A0A0E9V6Y2"/>
<sequence>MRSVHCAIPSMLPSILYFSPVCF</sequence>
<evidence type="ECO:0000313" key="1">
    <source>
        <dbReference type="EMBL" id="JAH73874.1"/>
    </source>
</evidence>
<dbReference type="EMBL" id="GBXM01034703">
    <property type="protein sequence ID" value="JAH73874.1"/>
    <property type="molecule type" value="Transcribed_RNA"/>
</dbReference>